<dbReference type="Proteomes" id="UP000538566">
    <property type="component" value="Unassembled WGS sequence"/>
</dbReference>
<evidence type="ECO:0000313" key="1">
    <source>
        <dbReference type="EMBL" id="MBB4613150.1"/>
    </source>
</evidence>
<keyword evidence="2" id="KW-1185">Reference proteome</keyword>
<reference evidence="1 2" key="1">
    <citation type="submission" date="2020-08" db="EMBL/GenBank/DDBJ databases">
        <title>Genomic Encyclopedia of Type Strains, Phase IV (KMG-IV): sequencing the most valuable type-strain genomes for metagenomic binning, comparative biology and taxonomic classification.</title>
        <authorList>
            <person name="Goeker M."/>
        </authorList>
    </citation>
    <scope>NUCLEOTIDE SEQUENCE [LARGE SCALE GENOMIC DNA]</scope>
    <source>
        <strain evidence="1 2">DSM 17507</strain>
    </source>
</reference>
<organism evidence="1 2">
    <name type="scientific">Novosphingobium taihuense</name>
    <dbReference type="NCBI Taxonomy" id="260085"/>
    <lineage>
        <taxon>Bacteria</taxon>
        <taxon>Pseudomonadati</taxon>
        <taxon>Pseudomonadota</taxon>
        <taxon>Alphaproteobacteria</taxon>
        <taxon>Sphingomonadales</taxon>
        <taxon>Sphingomonadaceae</taxon>
        <taxon>Novosphingobium</taxon>
    </lineage>
</organism>
<dbReference type="RefSeq" id="WP_156452186.1">
    <property type="nucleotide sequence ID" value="NZ_JACHOA010000002.1"/>
</dbReference>
<dbReference type="AlphaFoldDB" id="A0A7W7A9W9"/>
<name>A0A7W7A9W9_9SPHN</name>
<sequence length="159" mass="17752">MLALALPFAILLLIAGPVNWGLRYQSWSQLSKDKLIQSANSYIANRAPGNGACLFAVECKSGRARLKLIKSMKDWDFEASKQIAWDRKFDGICQGLTANFALELANDNPQSHNTYEGSRRAVWSFYNDKFVPTRTRLGFAAFSEAETETCVNSYSVTTP</sequence>
<evidence type="ECO:0000313" key="2">
    <source>
        <dbReference type="Proteomes" id="UP000538566"/>
    </source>
</evidence>
<protein>
    <submittedName>
        <fullName evidence="1">Uncharacterized protein</fullName>
    </submittedName>
</protein>
<accession>A0A7W7A9W9</accession>
<proteinExistence type="predicted"/>
<gene>
    <name evidence="1" type="ORF">GGR37_001409</name>
</gene>
<dbReference type="EMBL" id="JACHOA010000002">
    <property type="protein sequence ID" value="MBB4613150.1"/>
    <property type="molecule type" value="Genomic_DNA"/>
</dbReference>
<comment type="caution">
    <text evidence="1">The sequence shown here is derived from an EMBL/GenBank/DDBJ whole genome shotgun (WGS) entry which is preliminary data.</text>
</comment>